<evidence type="ECO:0000313" key="9">
    <source>
        <dbReference type="Proteomes" id="UP000812440"/>
    </source>
</evidence>
<comment type="subcellular location">
    <subcellularLocation>
        <location evidence="1">Cell membrane</location>
    </subcellularLocation>
</comment>
<sequence length="184" mass="21253">HMLHYYQTMTSHVTPNLPQCTITAYVDGLQFGRYSSDTHRVQCLIPSLNSLSCHLKELTRQAQILESYMRCINHTSVNVTLHVYQMKFACKLHENGTIDAYGEFAMDNQEVIIFDRENGVYVNVTQNAQCKTTLWNTLCALNANQTKLYMEDQCIQHLKMYLPLLAMDLNRKGNTQYCNDVFVV</sequence>
<reference evidence="8" key="1">
    <citation type="thesis" date="2020" institute="ProQuest LLC" country="789 East Eisenhower Parkway, Ann Arbor, MI, USA">
        <title>Comparative Genomics and Chromosome Evolution.</title>
        <authorList>
            <person name="Mudd A.B."/>
        </authorList>
    </citation>
    <scope>NUCLEOTIDE SEQUENCE</scope>
    <source>
        <strain evidence="8">Female2</strain>
        <tissue evidence="8">Blood</tissue>
    </source>
</reference>
<evidence type="ECO:0000259" key="7">
    <source>
        <dbReference type="Pfam" id="PF00129"/>
    </source>
</evidence>
<dbReference type="FunFam" id="3.30.500.10:FF:000003">
    <property type="entry name" value="IgG receptor FcRn large subunit p51"/>
    <property type="match status" value="1"/>
</dbReference>
<evidence type="ECO:0000256" key="1">
    <source>
        <dbReference type="ARBA" id="ARBA00004236"/>
    </source>
</evidence>
<accession>A0A8T2K5X1</accession>
<keyword evidence="2" id="KW-1003">Cell membrane</keyword>
<keyword evidence="4" id="KW-0472">Membrane</keyword>
<feature type="non-terminal residue" evidence="8">
    <location>
        <position position="184"/>
    </location>
</feature>
<dbReference type="InterPro" id="IPR011162">
    <property type="entry name" value="MHC_I/II-like_Ag-recog"/>
</dbReference>
<dbReference type="InterPro" id="IPR037055">
    <property type="entry name" value="MHC_I-like_Ag-recog_sf"/>
</dbReference>
<name>A0A8T2K5X1_9PIPI</name>
<evidence type="ECO:0000256" key="4">
    <source>
        <dbReference type="ARBA" id="ARBA00023136"/>
    </source>
</evidence>
<evidence type="ECO:0000313" key="8">
    <source>
        <dbReference type="EMBL" id="KAG8450031.1"/>
    </source>
</evidence>
<keyword evidence="3" id="KW-0732">Signal</keyword>
<dbReference type="PANTHER" id="PTHR16675:SF235">
    <property type="entry name" value="SHKT DOMAIN-CONTAINING PROTEIN"/>
    <property type="match status" value="1"/>
</dbReference>
<dbReference type="Gene3D" id="3.30.500.10">
    <property type="entry name" value="MHC class I-like antigen recognition-like"/>
    <property type="match status" value="1"/>
</dbReference>
<proteinExistence type="predicted"/>
<comment type="caution">
    <text evidence="8">The sequence shown here is derived from an EMBL/GenBank/DDBJ whole genome shotgun (WGS) entry which is preliminary data.</text>
</comment>
<dbReference type="Proteomes" id="UP000812440">
    <property type="component" value="Chromosome 8_10"/>
</dbReference>
<evidence type="ECO:0000256" key="6">
    <source>
        <dbReference type="ARBA" id="ARBA00023180"/>
    </source>
</evidence>
<dbReference type="OrthoDB" id="8936120at2759"/>
<evidence type="ECO:0000256" key="5">
    <source>
        <dbReference type="ARBA" id="ARBA00023157"/>
    </source>
</evidence>
<dbReference type="GO" id="GO:0005615">
    <property type="term" value="C:extracellular space"/>
    <property type="evidence" value="ECO:0007669"/>
    <property type="project" value="TreeGrafter"/>
</dbReference>
<feature type="domain" description="MHC class I-like antigen recognition-like" evidence="7">
    <location>
        <begin position="1"/>
        <end position="162"/>
    </location>
</feature>
<organism evidence="8 9">
    <name type="scientific">Hymenochirus boettgeri</name>
    <name type="common">Congo dwarf clawed frog</name>
    <dbReference type="NCBI Taxonomy" id="247094"/>
    <lineage>
        <taxon>Eukaryota</taxon>
        <taxon>Metazoa</taxon>
        <taxon>Chordata</taxon>
        <taxon>Craniata</taxon>
        <taxon>Vertebrata</taxon>
        <taxon>Euteleostomi</taxon>
        <taxon>Amphibia</taxon>
        <taxon>Batrachia</taxon>
        <taxon>Anura</taxon>
        <taxon>Pipoidea</taxon>
        <taxon>Pipidae</taxon>
        <taxon>Pipinae</taxon>
        <taxon>Hymenochirus</taxon>
    </lineage>
</organism>
<protein>
    <recommendedName>
        <fullName evidence="7">MHC class I-like antigen recognition-like domain-containing protein</fullName>
    </recommendedName>
</protein>
<evidence type="ECO:0000256" key="2">
    <source>
        <dbReference type="ARBA" id="ARBA00022475"/>
    </source>
</evidence>
<dbReference type="AlphaFoldDB" id="A0A8T2K5X1"/>
<dbReference type="SUPFAM" id="SSF54452">
    <property type="entry name" value="MHC antigen-recognition domain"/>
    <property type="match status" value="1"/>
</dbReference>
<dbReference type="InterPro" id="IPR011161">
    <property type="entry name" value="MHC_I-like_Ag-recog"/>
</dbReference>
<dbReference type="EMBL" id="JAACNH010000003">
    <property type="protein sequence ID" value="KAG8450031.1"/>
    <property type="molecule type" value="Genomic_DNA"/>
</dbReference>
<keyword evidence="9" id="KW-1185">Reference proteome</keyword>
<evidence type="ECO:0000256" key="3">
    <source>
        <dbReference type="ARBA" id="ARBA00022729"/>
    </source>
</evidence>
<gene>
    <name evidence="8" type="ORF">GDO86_016640</name>
</gene>
<keyword evidence="6" id="KW-0325">Glycoprotein</keyword>
<dbReference type="GO" id="GO:0009897">
    <property type="term" value="C:external side of plasma membrane"/>
    <property type="evidence" value="ECO:0007669"/>
    <property type="project" value="TreeGrafter"/>
</dbReference>
<dbReference type="GO" id="GO:0006955">
    <property type="term" value="P:immune response"/>
    <property type="evidence" value="ECO:0007669"/>
    <property type="project" value="TreeGrafter"/>
</dbReference>
<dbReference type="Pfam" id="PF00129">
    <property type="entry name" value="MHC_I"/>
    <property type="match status" value="1"/>
</dbReference>
<dbReference type="InterPro" id="IPR050208">
    <property type="entry name" value="MHC_class-I_related"/>
</dbReference>
<dbReference type="PANTHER" id="PTHR16675">
    <property type="entry name" value="MHC CLASS I-RELATED"/>
    <property type="match status" value="1"/>
</dbReference>
<keyword evidence="5" id="KW-1015">Disulfide bond</keyword>